<reference evidence="1 2" key="1">
    <citation type="journal article" date="2019" name="Emerg. Microbes Infect.">
        <title>Comprehensive subspecies identification of 175 nontuberculous mycobacteria species based on 7547 genomic profiles.</title>
        <authorList>
            <person name="Matsumoto Y."/>
            <person name="Kinjo T."/>
            <person name="Motooka D."/>
            <person name="Nabeya D."/>
            <person name="Jung N."/>
            <person name="Uechi K."/>
            <person name="Horii T."/>
            <person name="Iida T."/>
            <person name="Fujita J."/>
            <person name="Nakamura S."/>
        </authorList>
    </citation>
    <scope>NUCLEOTIDE SEQUENCE [LARGE SCALE GENOMIC DNA]</scope>
    <source>
        <strain evidence="1 2">JCM 30996</strain>
    </source>
</reference>
<comment type="caution">
    <text evidence="1">The sequence shown here is derived from an EMBL/GenBank/DDBJ whole genome shotgun (WGS) entry which is preliminary data.</text>
</comment>
<dbReference type="AlphaFoldDB" id="A0A7I9ZHI7"/>
<evidence type="ECO:0000313" key="2">
    <source>
        <dbReference type="Proteomes" id="UP000465304"/>
    </source>
</evidence>
<organism evidence="1 2">
    <name type="scientific">Mycolicibacterium hippocampi</name>
    <dbReference type="NCBI Taxonomy" id="659824"/>
    <lineage>
        <taxon>Bacteria</taxon>
        <taxon>Bacillati</taxon>
        <taxon>Actinomycetota</taxon>
        <taxon>Actinomycetes</taxon>
        <taxon>Mycobacteriales</taxon>
        <taxon>Mycobacteriaceae</taxon>
        <taxon>Mycolicibacterium</taxon>
    </lineage>
</organism>
<name>A0A7I9ZHI7_9MYCO</name>
<accession>A0A7I9ZHI7</accession>
<dbReference type="Proteomes" id="UP000465304">
    <property type="component" value="Unassembled WGS sequence"/>
</dbReference>
<dbReference type="EMBL" id="BLLB01000002">
    <property type="protein sequence ID" value="GFH00306.1"/>
    <property type="molecule type" value="Genomic_DNA"/>
</dbReference>
<gene>
    <name evidence="1" type="ORF">MHIP_07890</name>
</gene>
<evidence type="ECO:0000313" key="1">
    <source>
        <dbReference type="EMBL" id="GFH00306.1"/>
    </source>
</evidence>
<keyword evidence="2" id="KW-1185">Reference proteome</keyword>
<proteinExistence type="predicted"/>
<protein>
    <submittedName>
        <fullName evidence="1">Uncharacterized protein</fullName>
    </submittedName>
</protein>
<sequence length="96" mass="11125">MRHPEIFQCARGGVQAFLPVVTEEHRVIPADDLCRGQTHAAGAARDYRYRIHGWTVYGGWDRDTFRPECHLLRTRRDETGWPPCATITTWPARFIC</sequence>